<keyword evidence="1" id="KW-0235">DNA replication</keyword>
<dbReference type="InterPro" id="IPR008921">
    <property type="entry name" value="DNA_pol3_clamp-load_cplx_C"/>
</dbReference>
<dbReference type="InterPro" id="IPR027417">
    <property type="entry name" value="P-loop_NTPase"/>
</dbReference>
<dbReference type="SUPFAM" id="SSF52540">
    <property type="entry name" value="P-loop containing nucleoside triphosphate hydrolases"/>
    <property type="match status" value="1"/>
</dbReference>
<dbReference type="Pfam" id="PF25361">
    <property type="entry name" value="AAA_lid_RFC1"/>
    <property type="match status" value="1"/>
</dbReference>
<dbReference type="PANTHER" id="PTHR23389:SF6">
    <property type="entry name" value="REPLICATION FACTOR C SUBUNIT 1"/>
    <property type="match status" value="1"/>
</dbReference>
<gene>
    <name evidence="4" type="ORF">NTJ_04354</name>
</gene>
<dbReference type="InterPro" id="IPR003593">
    <property type="entry name" value="AAA+_ATPase"/>
</dbReference>
<feature type="domain" description="AAA+ ATPase" evidence="3">
    <location>
        <begin position="343"/>
        <end position="475"/>
    </location>
</feature>
<dbReference type="PANTHER" id="PTHR23389">
    <property type="entry name" value="CHROMOSOME TRANSMISSION FIDELITY FACTOR 18"/>
    <property type="match status" value="1"/>
</dbReference>
<accession>A0ABN7AKW5</accession>
<dbReference type="Gene3D" id="1.20.272.10">
    <property type="match status" value="1"/>
</dbReference>
<feature type="compositionally biased region" description="Basic and acidic residues" evidence="2">
    <location>
        <begin position="176"/>
        <end position="186"/>
    </location>
</feature>
<dbReference type="Gene3D" id="1.10.8.60">
    <property type="match status" value="1"/>
</dbReference>
<name>A0ABN7AKW5_9HEMI</name>
<reference evidence="4 5" key="1">
    <citation type="submission" date="2023-09" db="EMBL/GenBank/DDBJ databases">
        <title>Nesidiocoris tenuis whole genome shotgun sequence.</title>
        <authorList>
            <person name="Shibata T."/>
            <person name="Shimoda M."/>
            <person name="Kobayashi T."/>
            <person name="Uehara T."/>
        </authorList>
    </citation>
    <scope>NUCLEOTIDE SEQUENCE [LARGE SCALE GENOMIC DNA]</scope>
    <source>
        <strain evidence="4 5">Japan</strain>
    </source>
</reference>
<dbReference type="CDD" id="cd00009">
    <property type="entry name" value="AAA"/>
    <property type="match status" value="1"/>
</dbReference>
<dbReference type="EMBL" id="AP028911">
    <property type="protein sequence ID" value="BES91545.1"/>
    <property type="molecule type" value="Genomic_DNA"/>
</dbReference>
<feature type="region of interest" description="Disordered" evidence="2">
    <location>
        <begin position="223"/>
        <end position="275"/>
    </location>
</feature>
<keyword evidence="5" id="KW-1185">Reference proteome</keyword>
<organism evidence="4 5">
    <name type="scientific">Nesidiocoris tenuis</name>
    <dbReference type="NCBI Taxonomy" id="355587"/>
    <lineage>
        <taxon>Eukaryota</taxon>
        <taxon>Metazoa</taxon>
        <taxon>Ecdysozoa</taxon>
        <taxon>Arthropoda</taxon>
        <taxon>Hexapoda</taxon>
        <taxon>Insecta</taxon>
        <taxon>Pterygota</taxon>
        <taxon>Neoptera</taxon>
        <taxon>Paraneoptera</taxon>
        <taxon>Hemiptera</taxon>
        <taxon>Heteroptera</taxon>
        <taxon>Panheteroptera</taxon>
        <taxon>Cimicomorpha</taxon>
        <taxon>Miridae</taxon>
        <taxon>Dicyphina</taxon>
        <taxon>Nesidiocoris</taxon>
    </lineage>
</organism>
<feature type="region of interest" description="Disordered" evidence="2">
    <location>
        <begin position="135"/>
        <end position="197"/>
    </location>
</feature>
<dbReference type="SUPFAM" id="SSF48019">
    <property type="entry name" value="post-AAA+ oligomerization domain-like"/>
    <property type="match status" value="1"/>
</dbReference>
<dbReference type="SMART" id="SM00382">
    <property type="entry name" value="AAA"/>
    <property type="match status" value="1"/>
</dbReference>
<dbReference type="Pfam" id="PF00004">
    <property type="entry name" value="AAA"/>
    <property type="match status" value="1"/>
</dbReference>
<dbReference type="Proteomes" id="UP001307889">
    <property type="component" value="Chromosome 3"/>
</dbReference>
<dbReference type="Gene3D" id="3.40.50.300">
    <property type="entry name" value="P-loop containing nucleotide triphosphate hydrolases"/>
    <property type="match status" value="1"/>
</dbReference>
<evidence type="ECO:0000259" key="3">
    <source>
        <dbReference type="SMART" id="SM00382"/>
    </source>
</evidence>
<evidence type="ECO:0000256" key="1">
    <source>
        <dbReference type="ARBA" id="ARBA00022705"/>
    </source>
</evidence>
<feature type="compositionally biased region" description="Low complexity" evidence="2">
    <location>
        <begin position="258"/>
        <end position="275"/>
    </location>
</feature>
<dbReference type="InterPro" id="IPR003959">
    <property type="entry name" value="ATPase_AAA_core"/>
</dbReference>
<proteinExistence type="predicted"/>
<evidence type="ECO:0000313" key="4">
    <source>
        <dbReference type="EMBL" id="BES91545.1"/>
    </source>
</evidence>
<protein>
    <submittedName>
        <fullName evidence="4">Replication factor C (Activator 1) 1, 145kDa</fullName>
    </submittedName>
</protein>
<feature type="region of interest" description="Disordered" evidence="2">
    <location>
        <begin position="15"/>
        <end position="63"/>
    </location>
</feature>
<evidence type="ECO:0000313" key="5">
    <source>
        <dbReference type="Proteomes" id="UP001307889"/>
    </source>
</evidence>
<sequence>MQDIRNFFSLKPAKEDITAGSKLSGNNEKKGSRKRAIIDSDSEEDPPIRTPNKKPTRNSAKSKIAFSKKSEVNKQSKYFEVDTTRVKSLFGTEPVKQVMAPKQPAKLALNESELADVSAAFLDIDDDDWAHTVEGPSKLMASGTGLPTSQKVDFYRNTHRTSSPEKLLGPNQTNKRSFDPEIEHGSPPEPEDISPAKKLSSENRQMLETPAALTTLKEKKFNGPVSSVSNLSSPVVNSRKLRNSDPFLRDSVSPSTQGSSGCLSSAQSSSSGYSTSTESRRELFELWVDKYKPTSLKQIIGQQSDKSNVVKLIKWLSAWDENQSGFKKIARPSPWAKDDTGAYFKAALLSGPPGVGKTTTAHLVCRELGLDLVEFNASDTRSKKLLHQEISELLTSKSLNSFAKGGLATSKRVLIMDEVDGMAGNEDRGGMQELIDLIKNTKIPVICMCNDRNHPKIRSLVNYCFDLRFFKPKADQIKGAMLSICFKERIKIKPDVLANIIASTNQDVRLVLNHLSVLAARKDSEMAVSCKEVKLGAWDVLRQVFSETDHKTMTIHDKMDLFFHDYSIAPLFVQENYLNVIPHAQESQNKKGKMKLFAEAALALSHGDMIDRAIRSQNAWSLLPTQVSIYQQ</sequence>
<feature type="compositionally biased region" description="Low complexity" evidence="2">
    <location>
        <begin position="224"/>
        <end position="238"/>
    </location>
</feature>
<evidence type="ECO:0000256" key="2">
    <source>
        <dbReference type="SAM" id="MobiDB-lite"/>
    </source>
</evidence>